<feature type="binding site" evidence="6">
    <location>
        <position position="163"/>
    </location>
    <ligand>
        <name>substrate</name>
    </ligand>
</feature>
<keyword evidence="8" id="KW-1185">Reference proteome</keyword>
<comment type="pathway">
    <text evidence="6">Amino-acid biosynthesis; L-arginine biosynthesis; N(2)-acetyl-L-ornithine from L-glutamate: step 1/4.</text>
</comment>
<dbReference type="EC" id="2.3.1.1" evidence="6"/>
<comment type="similarity">
    <text evidence="1 6">Belongs to the ArgJ family.</text>
</comment>
<dbReference type="EC" id="2.3.1.35" evidence="6"/>
<feature type="site" description="Involved in the stabilization of negative charge on the oxyanion by the formation of the oxyanion hole" evidence="6">
    <location>
        <position position="127"/>
    </location>
</feature>
<sequence length="413" mass="44323">MNFVAMTTASETLFTKVKEGTVTSPKGFEAGGFHAGLKRKRKDLGWIKSNVPAAAAGVFTLNTFQAPPLKVTKESLSGGLLQGIIVNSGNANAFTGEKGLEDAYKMRKSFADVMNLKESQTAVTSTGVIGEYLPMHDICKGIKQIPDYKETTSGSDFAEAIVTTDTTTKEIAVTCEIDGKMITIGGAAKGSGMIKPNMATMLAFVTTDAFVETAALQTALSTVTDRTYNMITVDGETSTNDMVLLLANGQAENNPLSPNHNDWETFLHSLEYVCQQLAKMIAKDGEGSTKLVEVHVKGAETTNGAKAIAKSIVGSSLVKTAIYGTDANWGRIVCAIGYSGESVQEESLSISLGEIKVVDYGITTKFSEEEAKAYLENENIHIYVDLHNGDKEATAWGCDLTYDYVRINASYRT</sequence>
<feature type="chain" id="PRO_5044928117" description="Arginine biosynthesis bifunctional protein ArgJ alpha chain" evidence="6">
    <location>
        <begin position="1"/>
        <end position="199"/>
    </location>
</feature>
<organism evidence="7 8">
    <name type="scientific">Guptibacillus hwajinpoensis</name>
    <dbReference type="NCBI Taxonomy" id="208199"/>
    <lineage>
        <taxon>Bacteria</taxon>
        <taxon>Bacillati</taxon>
        <taxon>Bacillota</taxon>
        <taxon>Bacilli</taxon>
        <taxon>Bacillales</taxon>
        <taxon>Guptibacillaceae</taxon>
        <taxon>Guptibacillus</taxon>
    </lineage>
</organism>
<comment type="subcellular location">
    <subcellularLocation>
        <location evidence="6">Cytoplasm</location>
    </subcellularLocation>
</comment>
<dbReference type="SUPFAM" id="SSF56266">
    <property type="entry name" value="DmpA/ArgJ-like"/>
    <property type="match status" value="1"/>
</dbReference>
<dbReference type="Gene3D" id="3.60.70.12">
    <property type="entry name" value="L-amino peptidase D-ALA esterase/amidase"/>
    <property type="match status" value="1"/>
</dbReference>
<dbReference type="HAMAP" id="MF_01106">
    <property type="entry name" value="ArgJ"/>
    <property type="match status" value="1"/>
</dbReference>
<feature type="binding site" evidence="6">
    <location>
        <position position="189"/>
    </location>
    <ligand>
        <name>substrate</name>
    </ligand>
</feature>
<comment type="caution">
    <text evidence="7">The sequence shown here is derived from an EMBL/GenBank/DDBJ whole genome shotgun (WGS) entry which is preliminary data.</text>
</comment>
<proteinExistence type="inferred from homology"/>
<dbReference type="PANTHER" id="PTHR23100">
    <property type="entry name" value="ARGININE BIOSYNTHESIS BIFUNCTIONAL PROTEIN ARGJ"/>
    <property type="match status" value="1"/>
</dbReference>
<comment type="subunit">
    <text evidence="2 6">Heterotetramer of two alpha and two beta chains.</text>
</comment>
<dbReference type="Pfam" id="PF01960">
    <property type="entry name" value="ArgJ"/>
    <property type="match status" value="1"/>
</dbReference>
<feature type="site" description="Cleavage; by autolysis" evidence="6">
    <location>
        <begin position="199"/>
        <end position="200"/>
    </location>
</feature>
<dbReference type="PANTHER" id="PTHR23100:SF0">
    <property type="entry name" value="ARGININE BIOSYNTHESIS BIFUNCTIONAL PROTEIN ARGJ, MITOCHONDRIAL"/>
    <property type="match status" value="1"/>
</dbReference>
<name>A0ABU0K369_9BACL</name>
<evidence type="ECO:0000313" key="8">
    <source>
        <dbReference type="Proteomes" id="UP001226720"/>
    </source>
</evidence>
<keyword evidence="6" id="KW-0963">Cytoplasm</keyword>
<dbReference type="Proteomes" id="UP001226720">
    <property type="component" value="Unassembled WGS sequence"/>
</dbReference>
<dbReference type="Gene3D" id="3.10.20.340">
    <property type="entry name" value="ArgJ beta chain, C-terminal domain"/>
    <property type="match status" value="1"/>
</dbReference>
<keyword evidence="4 6" id="KW-0068">Autocatalytic cleavage</keyword>
<feature type="site" description="Involved in the stabilization of negative charge on the oxyanion by the formation of the oxyanion hole" evidence="6">
    <location>
        <position position="126"/>
    </location>
</feature>
<reference evidence="7" key="1">
    <citation type="submission" date="2023-07" db="EMBL/GenBank/DDBJ databases">
        <title>Genomic Encyclopedia of Type Strains, Phase IV (KMG-IV): sequencing the most valuable type-strain genomes for metagenomic binning, comparative biology and taxonomic classification.</title>
        <authorList>
            <person name="Goeker M."/>
        </authorList>
    </citation>
    <scope>NUCLEOTIDE SEQUENCE [LARGE SCALE GENOMIC DNA]</scope>
    <source>
        <strain evidence="7">JSM 076093</strain>
    </source>
</reference>
<feature type="active site" description="Nucleophile" evidence="6">
    <location>
        <position position="200"/>
    </location>
</feature>
<feature type="chain" id="PRO_5044928116" description="Arginine biosynthesis bifunctional protein ArgJ beta chain" evidence="6">
    <location>
        <begin position="200"/>
        <end position="413"/>
    </location>
</feature>
<comment type="catalytic activity">
    <reaction evidence="6">
        <text>L-glutamate + acetyl-CoA = N-acetyl-L-glutamate + CoA + H(+)</text>
        <dbReference type="Rhea" id="RHEA:24292"/>
        <dbReference type="ChEBI" id="CHEBI:15378"/>
        <dbReference type="ChEBI" id="CHEBI:29985"/>
        <dbReference type="ChEBI" id="CHEBI:44337"/>
        <dbReference type="ChEBI" id="CHEBI:57287"/>
        <dbReference type="ChEBI" id="CHEBI:57288"/>
        <dbReference type="EC" id="2.3.1.1"/>
    </reaction>
</comment>
<feature type="binding site" evidence="6">
    <location>
        <position position="413"/>
    </location>
    <ligand>
        <name>substrate</name>
    </ligand>
</feature>
<evidence type="ECO:0000256" key="1">
    <source>
        <dbReference type="ARBA" id="ARBA00006774"/>
    </source>
</evidence>
<dbReference type="InterPro" id="IPR042195">
    <property type="entry name" value="ArgJ_beta_C"/>
</dbReference>
<evidence type="ECO:0000256" key="5">
    <source>
        <dbReference type="ARBA" id="ARBA00023315"/>
    </source>
</evidence>
<gene>
    <name evidence="6" type="primary">argJ</name>
    <name evidence="7" type="ORF">QO000_002087</name>
</gene>
<evidence type="ECO:0000256" key="2">
    <source>
        <dbReference type="ARBA" id="ARBA00011475"/>
    </source>
</evidence>
<keyword evidence="6" id="KW-0511">Multifunctional enzyme</keyword>
<evidence type="ECO:0000256" key="4">
    <source>
        <dbReference type="ARBA" id="ARBA00022813"/>
    </source>
</evidence>
<dbReference type="EMBL" id="JAUSWM010000003">
    <property type="protein sequence ID" value="MDQ0483115.1"/>
    <property type="molecule type" value="Genomic_DNA"/>
</dbReference>
<dbReference type="GO" id="GO:0004358">
    <property type="term" value="F:L-glutamate N-acetyltransferase activity, acting on acetyl-L-ornithine as donor"/>
    <property type="evidence" value="ECO:0007669"/>
    <property type="project" value="UniProtKB-EC"/>
</dbReference>
<keyword evidence="5 6" id="KW-0012">Acyltransferase</keyword>
<dbReference type="NCBIfam" id="TIGR00120">
    <property type="entry name" value="ArgJ"/>
    <property type="match status" value="1"/>
</dbReference>
<evidence type="ECO:0000313" key="7">
    <source>
        <dbReference type="EMBL" id="MDQ0483115.1"/>
    </source>
</evidence>
<evidence type="ECO:0000256" key="6">
    <source>
        <dbReference type="HAMAP-Rule" id="MF_01106"/>
    </source>
</evidence>
<feature type="binding site" evidence="6">
    <location>
        <position position="200"/>
    </location>
    <ligand>
        <name>substrate</name>
    </ligand>
</feature>
<accession>A0ABU0K369</accession>
<comment type="pathway">
    <text evidence="6">Amino-acid biosynthesis; L-arginine biosynthesis; L-ornithine and N-acetyl-L-glutamate from L-glutamate and N(2)-acetyl-L-ornithine (cyclic): step 1/1.</text>
</comment>
<dbReference type="NCBIfam" id="NF003802">
    <property type="entry name" value="PRK05388.1"/>
    <property type="match status" value="1"/>
</dbReference>
<dbReference type="InterPro" id="IPR002813">
    <property type="entry name" value="Arg_biosynth_ArgJ"/>
</dbReference>
<evidence type="ECO:0000256" key="3">
    <source>
        <dbReference type="ARBA" id="ARBA00022679"/>
    </source>
</evidence>
<keyword evidence="6" id="KW-0028">Amino-acid biosynthesis</keyword>
<comment type="catalytic activity">
    <reaction evidence="6">
        <text>N(2)-acetyl-L-ornithine + L-glutamate = N-acetyl-L-glutamate + L-ornithine</text>
        <dbReference type="Rhea" id="RHEA:15349"/>
        <dbReference type="ChEBI" id="CHEBI:29985"/>
        <dbReference type="ChEBI" id="CHEBI:44337"/>
        <dbReference type="ChEBI" id="CHEBI:46911"/>
        <dbReference type="ChEBI" id="CHEBI:57805"/>
        <dbReference type="EC" id="2.3.1.35"/>
    </reaction>
</comment>
<keyword evidence="3 6" id="KW-0808">Transferase</keyword>
<feature type="binding site" evidence="6">
    <location>
        <position position="286"/>
    </location>
    <ligand>
        <name>substrate</name>
    </ligand>
</feature>
<feature type="binding site" evidence="6">
    <location>
        <position position="408"/>
    </location>
    <ligand>
        <name>substrate</name>
    </ligand>
</feature>
<dbReference type="CDD" id="cd02152">
    <property type="entry name" value="OAT"/>
    <property type="match status" value="1"/>
</dbReference>
<dbReference type="InterPro" id="IPR016117">
    <property type="entry name" value="ArgJ-like_dom_sf"/>
</dbReference>
<keyword evidence="6" id="KW-0055">Arginine biosynthesis</keyword>
<dbReference type="Gene3D" id="3.30.2330.10">
    <property type="entry name" value="arginine biosynthesis bifunctional protein suprefamily"/>
    <property type="match status" value="1"/>
</dbReference>
<comment type="function">
    <text evidence="6">Catalyzes two activities which are involved in the cyclic version of arginine biosynthesis: the synthesis of N-acetylglutamate from glutamate and acetyl-CoA as the acetyl donor, and of ornithine by transacetylation between N(2)-acetylornithine and glutamate.</text>
</comment>
<protein>
    <recommendedName>
        <fullName evidence="6">Arginine biosynthesis bifunctional protein ArgJ</fullName>
    </recommendedName>
    <domain>
        <recommendedName>
            <fullName evidence="6">Glutamate N-acetyltransferase</fullName>
            <ecNumber evidence="6">2.3.1.35</ecNumber>
        </recommendedName>
        <alternativeName>
            <fullName evidence="6">Ornithine acetyltransferase</fullName>
            <shortName evidence="6">OATase</shortName>
        </alternativeName>
        <alternativeName>
            <fullName evidence="6">Ornithine transacetylase</fullName>
        </alternativeName>
    </domain>
    <domain>
        <recommendedName>
            <fullName evidence="6">Amino-acid acetyltransferase</fullName>
            <ecNumber evidence="6">2.3.1.1</ecNumber>
        </recommendedName>
        <alternativeName>
            <fullName evidence="6">N-acetylglutamate synthase</fullName>
            <shortName evidence="6">AGSase</shortName>
        </alternativeName>
    </domain>
    <component>
        <recommendedName>
            <fullName evidence="6">Arginine biosynthesis bifunctional protein ArgJ alpha chain</fullName>
        </recommendedName>
    </component>
    <component>
        <recommendedName>
            <fullName evidence="6">Arginine biosynthesis bifunctional protein ArgJ beta chain</fullName>
        </recommendedName>
    </component>
</protein>